<dbReference type="EMBL" id="JAAZQQ010000002">
    <property type="protein sequence ID" value="NKX44403.1"/>
    <property type="molecule type" value="Genomic_DNA"/>
</dbReference>
<evidence type="ECO:0000256" key="4">
    <source>
        <dbReference type="ARBA" id="ARBA00022692"/>
    </source>
</evidence>
<dbReference type="GO" id="GO:0016757">
    <property type="term" value="F:glycosyltransferase activity"/>
    <property type="evidence" value="ECO:0007669"/>
    <property type="project" value="UniProtKB-KW"/>
</dbReference>
<feature type="transmembrane region" description="Helical" evidence="8">
    <location>
        <begin position="537"/>
        <end position="558"/>
    </location>
</feature>
<organism evidence="10 11">
    <name type="scientific">Roseicyclus persicicus</name>
    <dbReference type="NCBI Taxonomy" id="2650661"/>
    <lineage>
        <taxon>Bacteria</taxon>
        <taxon>Pseudomonadati</taxon>
        <taxon>Pseudomonadota</taxon>
        <taxon>Alphaproteobacteria</taxon>
        <taxon>Rhodobacterales</taxon>
        <taxon>Roseobacteraceae</taxon>
        <taxon>Roseicyclus</taxon>
    </lineage>
</organism>
<evidence type="ECO:0000313" key="11">
    <source>
        <dbReference type="Proteomes" id="UP000526408"/>
    </source>
</evidence>
<reference evidence="10 11" key="1">
    <citation type="submission" date="2020-04" db="EMBL/GenBank/DDBJ databases">
        <authorList>
            <person name="Yoon J."/>
        </authorList>
    </citation>
    <scope>NUCLEOTIDE SEQUENCE [LARGE SCALE GENOMIC DNA]</scope>
    <source>
        <strain evidence="10 11">KMU-115</strain>
    </source>
</reference>
<keyword evidence="2" id="KW-0328">Glycosyltransferase</keyword>
<dbReference type="SUPFAM" id="SSF53448">
    <property type="entry name" value="Nucleotide-diphospho-sugar transferases"/>
    <property type="match status" value="1"/>
</dbReference>
<name>A0A7X6GY03_9RHOB</name>
<dbReference type="RefSeq" id="WP_168622778.1">
    <property type="nucleotide sequence ID" value="NZ_JAAZQQ010000002.1"/>
</dbReference>
<evidence type="ECO:0000256" key="1">
    <source>
        <dbReference type="ARBA" id="ARBA00004141"/>
    </source>
</evidence>
<dbReference type="AlphaFoldDB" id="A0A7X6GY03"/>
<comment type="subcellular location">
    <subcellularLocation>
        <location evidence="1">Membrane</location>
        <topology evidence="1">Multi-pass membrane protein</topology>
    </subcellularLocation>
</comment>
<evidence type="ECO:0000256" key="2">
    <source>
        <dbReference type="ARBA" id="ARBA00022676"/>
    </source>
</evidence>
<dbReference type="SUPFAM" id="SSF160246">
    <property type="entry name" value="EspE N-terminal domain-like"/>
    <property type="match status" value="1"/>
</dbReference>
<protein>
    <submittedName>
        <fullName evidence="10">Glycosyltransferase</fullName>
    </submittedName>
</protein>
<dbReference type="PANTHER" id="PTHR43867">
    <property type="entry name" value="CELLULOSE SYNTHASE CATALYTIC SUBUNIT A [UDP-FORMING]"/>
    <property type="match status" value="1"/>
</dbReference>
<feature type="domain" description="Type II secretion system protein GspE N-terminal" evidence="9">
    <location>
        <begin position="117"/>
        <end position="192"/>
    </location>
</feature>
<evidence type="ECO:0000256" key="7">
    <source>
        <dbReference type="SAM" id="MobiDB-lite"/>
    </source>
</evidence>
<evidence type="ECO:0000256" key="3">
    <source>
        <dbReference type="ARBA" id="ARBA00022679"/>
    </source>
</evidence>
<sequence length="665" mass="70834">MDASLDSGRAGDAAPPRLVSGADGAAPDARQMAAAAAGLRARTRRRVPAEALEALLLARGAIGLADLAEARQAARSLDRPIGDILLARGALTEAELLPALAEVHGLGLWDGPGRGAPDPRLAAHLPAADALSLEAVPVARAGGAVIVATCRPDRADDIAAALALPPGARAILTLASRAQVTAAQIALYGDGLARLAEGQAPQRDSCRGWRPRRAATALAAAALAVLLLALVLPRVAIAAVFGFALLVFLGNMALKIAAFAVTLRAEHRRGAQDLSPPAPTPLRLPVVTILVPLYHEREIATTLIARLARLDYPRERLDVLLAVEADDTMTRAALAATALPAWIRVIAVPPGTPRTKPRALNFAVNFARGEIVGIYDAEDRPEPDQIARVVQRFAEVGPDTACLQGRLDYYNARHNPLARLFAIEYAAWFRVLLPGVQRLGLVVPLGGTTLFLRRAALAELGGWDAHNVTEDAELGLRLARRGYRTEIVETTTFEEANAAVLPWIRQRSRWQKGYLMTWAVAMRAPGALRRDLGMLRFIALQVQMLFAVAGFLVAPLLWSLMIKPFGLAHPLDAVVGPLGYGALAVVFVASVVLSLALSLHATRAPHLRALRPWILLSEVYFLLATLSAFRAAAEMLLRPFWWAKTTHGGFGGVGPVTPCPSAPPP</sequence>
<dbReference type="Pfam" id="PF05157">
    <property type="entry name" value="MshEN"/>
    <property type="match status" value="1"/>
</dbReference>
<keyword evidence="3 10" id="KW-0808">Transferase</keyword>
<keyword evidence="6 8" id="KW-0472">Membrane</keyword>
<accession>A0A7X6GY03</accession>
<evidence type="ECO:0000256" key="5">
    <source>
        <dbReference type="ARBA" id="ARBA00022989"/>
    </source>
</evidence>
<proteinExistence type="predicted"/>
<dbReference type="Proteomes" id="UP000526408">
    <property type="component" value="Unassembled WGS sequence"/>
</dbReference>
<feature type="transmembrane region" description="Helical" evidence="8">
    <location>
        <begin position="613"/>
        <end position="633"/>
    </location>
</feature>
<gene>
    <name evidence="10" type="ORF">HCU73_07345</name>
</gene>
<dbReference type="PANTHER" id="PTHR43867:SF2">
    <property type="entry name" value="CELLULOSE SYNTHASE CATALYTIC SUBUNIT A [UDP-FORMING]"/>
    <property type="match status" value="1"/>
</dbReference>
<dbReference type="GO" id="GO:0016020">
    <property type="term" value="C:membrane"/>
    <property type="evidence" value="ECO:0007669"/>
    <property type="project" value="UniProtKB-SubCell"/>
</dbReference>
<keyword evidence="11" id="KW-1185">Reference proteome</keyword>
<dbReference type="InterPro" id="IPR037257">
    <property type="entry name" value="T2SS_E_N_sf"/>
</dbReference>
<evidence type="ECO:0000256" key="8">
    <source>
        <dbReference type="SAM" id="Phobius"/>
    </source>
</evidence>
<feature type="transmembrane region" description="Helical" evidence="8">
    <location>
        <begin position="214"/>
        <end position="232"/>
    </location>
</feature>
<evidence type="ECO:0000259" key="9">
    <source>
        <dbReference type="Pfam" id="PF05157"/>
    </source>
</evidence>
<dbReference type="InterPro" id="IPR029044">
    <property type="entry name" value="Nucleotide-diphossugar_trans"/>
</dbReference>
<dbReference type="InterPro" id="IPR050321">
    <property type="entry name" value="Glycosyltr_2/OpgH_subfam"/>
</dbReference>
<keyword evidence="5 8" id="KW-1133">Transmembrane helix</keyword>
<feature type="transmembrane region" description="Helical" evidence="8">
    <location>
        <begin position="238"/>
        <end position="261"/>
    </location>
</feature>
<evidence type="ECO:0000256" key="6">
    <source>
        <dbReference type="ARBA" id="ARBA00023136"/>
    </source>
</evidence>
<keyword evidence="4 8" id="KW-0812">Transmembrane</keyword>
<feature type="region of interest" description="Disordered" evidence="7">
    <location>
        <begin position="1"/>
        <end position="26"/>
    </location>
</feature>
<feature type="transmembrane region" description="Helical" evidence="8">
    <location>
        <begin position="578"/>
        <end position="601"/>
    </location>
</feature>
<dbReference type="Pfam" id="PF13641">
    <property type="entry name" value="Glyco_tranf_2_3"/>
    <property type="match status" value="1"/>
</dbReference>
<dbReference type="Gene3D" id="3.90.550.10">
    <property type="entry name" value="Spore Coat Polysaccharide Biosynthesis Protein SpsA, Chain A"/>
    <property type="match status" value="1"/>
</dbReference>
<dbReference type="InterPro" id="IPR007831">
    <property type="entry name" value="T2SS_GspE_N"/>
</dbReference>
<evidence type="ECO:0000313" key="10">
    <source>
        <dbReference type="EMBL" id="NKX44403.1"/>
    </source>
</evidence>
<comment type="caution">
    <text evidence="10">The sequence shown here is derived from an EMBL/GenBank/DDBJ whole genome shotgun (WGS) entry which is preliminary data.</text>
</comment>